<dbReference type="GO" id="GO:0010499">
    <property type="term" value="P:proteasomal ubiquitin-independent protein catabolic process"/>
    <property type="evidence" value="ECO:0007669"/>
    <property type="project" value="TreeGrafter"/>
</dbReference>
<accession>A0A4Z0AD18</accession>
<gene>
    <name evidence="2" type="ORF">EWM64_g268</name>
</gene>
<evidence type="ECO:0000313" key="3">
    <source>
        <dbReference type="Proteomes" id="UP000298061"/>
    </source>
</evidence>
<feature type="region of interest" description="Disordered" evidence="1">
    <location>
        <begin position="228"/>
        <end position="254"/>
    </location>
</feature>
<evidence type="ECO:0000256" key="1">
    <source>
        <dbReference type="SAM" id="MobiDB-lite"/>
    </source>
</evidence>
<protein>
    <submittedName>
        <fullName evidence="2">Uncharacterized protein</fullName>
    </submittedName>
</protein>
<feature type="region of interest" description="Disordered" evidence="1">
    <location>
        <begin position="342"/>
        <end position="371"/>
    </location>
</feature>
<dbReference type="PANTHER" id="PTHR32170">
    <property type="entry name" value="PROTEASOME ACTIVATOR COMPLEX SUBUNIT 4"/>
    <property type="match status" value="1"/>
</dbReference>
<reference evidence="2 3" key="1">
    <citation type="submission" date="2019-02" db="EMBL/GenBank/DDBJ databases">
        <title>Genome sequencing of the rare red list fungi Hericium alpestre (H. flagellum).</title>
        <authorList>
            <person name="Buettner E."/>
            <person name="Kellner H."/>
        </authorList>
    </citation>
    <scope>NUCLEOTIDE SEQUENCE [LARGE SCALE GENOMIC DNA]</scope>
    <source>
        <strain evidence="2 3">DSM 108284</strain>
    </source>
</reference>
<dbReference type="GO" id="GO:0016504">
    <property type="term" value="F:peptidase activator activity"/>
    <property type="evidence" value="ECO:0007669"/>
    <property type="project" value="InterPro"/>
</dbReference>
<dbReference type="AlphaFoldDB" id="A0A4Z0AD18"/>
<dbReference type="GO" id="GO:0070628">
    <property type="term" value="F:proteasome binding"/>
    <property type="evidence" value="ECO:0007669"/>
    <property type="project" value="InterPro"/>
</dbReference>
<feature type="compositionally biased region" description="Polar residues" evidence="1">
    <location>
        <begin position="357"/>
        <end position="370"/>
    </location>
</feature>
<dbReference type="OrthoDB" id="17907at2759"/>
<keyword evidence="3" id="KW-1185">Reference proteome</keyword>
<comment type="caution">
    <text evidence="2">The sequence shown here is derived from an EMBL/GenBank/DDBJ whole genome shotgun (WGS) entry which is preliminary data.</text>
</comment>
<proteinExistence type="predicted"/>
<sequence>MSIPDMSQLKLYDPGPTKSPHIPDDLEHATDRYLLKLKTYAQALPYSIESNSKMQEMLDFILTRIVQCLEAKDYDPGFLQWDSMLTYWSYLKYPIFKEKRMRLVELYYHVCTTPGMPLHVVATCSDALETLTSHTSYYMGYVASTVRRFYHPLAIDEMLATFVPMIDGTVFDNLLSAQYYLLTFLPQSHPQSYLPMLFRLWESVNSYMFDERMLQFLAELAEMHLDPSVSDPKSIQEIPDDARSEGEGRPNWPKKDLKDGGLWHGLFNDVGIFTEYDWHFLMCKCLASMEIPLADAGSLNTGPAADSQAGFELGRLPKPTWRIVSLARLIVYSMVPDSLPQAPSTAPTPFMTPMASGHNTPRPQNSSASDTLLHAYTKGRL</sequence>
<feature type="compositionally biased region" description="Basic and acidic residues" evidence="1">
    <location>
        <begin position="240"/>
        <end position="254"/>
    </location>
</feature>
<evidence type="ECO:0000313" key="2">
    <source>
        <dbReference type="EMBL" id="TFY83738.1"/>
    </source>
</evidence>
<organism evidence="2 3">
    <name type="scientific">Hericium alpestre</name>
    <dbReference type="NCBI Taxonomy" id="135208"/>
    <lineage>
        <taxon>Eukaryota</taxon>
        <taxon>Fungi</taxon>
        <taxon>Dikarya</taxon>
        <taxon>Basidiomycota</taxon>
        <taxon>Agaricomycotina</taxon>
        <taxon>Agaricomycetes</taxon>
        <taxon>Russulales</taxon>
        <taxon>Hericiaceae</taxon>
        <taxon>Hericium</taxon>
    </lineage>
</organism>
<dbReference type="PANTHER" id="PTHR32170:SF3">
    <property type="entry name" value="PROTEASOME ACTIVATOR COMPLEX SUBUNIT 4"/>
    <property type="match status" value="1"/>
</dbReference>
<name>A0A4Z0AD18_9AGAM</name>
<dbReference type="EMBL" id="SFCI01000012">
    <property type="protein sequence ID" value="TFY83738.1"/>
    <property type="molecule type" value="Genomic_DNA"/>
</dbReference>
<dbReference type="Proteomes" id="UP000298061">
    <property type="component" value="Unassembled WGS sequence"/>
</dbReference>
<dbReference type="GO" id="GO:0005634">
    <property type="term" value="C:nucleus"/>
    <property type="evidence" value="ECO:0007669"/>
    <property type="project" value="TreeGrafter"/>
</dbReference>
<dbReference type="GO" id="GO:0005829">
    <property type="term" value="C:cytosol"/>
    <property type="evidence" value="ECO:0007669"/>
    <property type="project" value="TreeGrafter"/>
</dbReference>
<dbReference type="STRING" id="135208.A0A4Z0AD18"/>
<dbReference type="InterPro" id="IPR035309">
    <property type="entry name" value="PSME4"/>
</dbReference>